<dbReference type="AlphaFoldDB" id="A0AA37UUH3"/>
<organism evidence="2 3">
    <name type="scientific">Litorihabitans aurantiacus</name>
    <dbReference type="NCBI Taxonomy" id="1930061"/>
    <lineage>
        <taxon>Bacteria</taxon>
        <taxon>Bacillati</taxon>
        <taxon>Actinomycetota</taxon>
        <taxon>Actinomycetes</taxon>
        <taxon>Micrococcales</taxon>
        <taxon>Beutenbergiaceae</taxon>
        <taxon>Litorihabitans</taxon>
    </lineage>
</organism>
<comment type="caution">
    <text evidence="2">The sequence shown here is derived from an EMBL/GenBank/DDBJ whole genome shotgun (WGS) entry which is preliminary data.</text>
</comment>
<keyword evidence="1" id="KW-0812">Transmembrane</keyword>
<gene>
    <name evidence="2" type="ORF">GCM10025875_05080</name>
</gene>
<name>A0AA37UUH3_9MICO</name>
<evidence type="ECO:0000256" key="1">
    <source>
        <dbReference type="SAM" id="Phobius"/>
    </source>
</evidence>
<feature type="transmembrane region" description="Helical" evidence="1">
    <location>
        <begin position="203"/>
        <end position="226"/>
    </location>
</feature>
<evidence type="ECO:0000313" key="3">
    <source>
        <dbReference type="Proteomes" id="UP001157161"/>
    </source>
</evidence>
<feature type="transmembrane region" description="Helical" evidence="1">
    <location>
        <begin position="172"/>
        <end position="196"/>
    </location>
</feature>
<reference evidence="2" key="2">
    <citation type="submission" date="2023-02" db="EMBL/GenBank/DDBJ databases">
        <authorList>
            <person name="Sun Q."/>
            <person name="Mori K."/>
        </authorList>
    </citation>
    <scope>NUCLEOTIDE SEQUENCE</scope>
    <source>
        <strain evidence="2">NBRC 112290</strain>
    </source>
</reference>
<keyword evidence="3" id="KW-1185">Reference proteome</keyword>
<reference evidence="2" key="1">
    <citation type="journal article" date="2014" name="Int. J. Syst. Evol. Microbiol.">
        <title>Complete genome sequence of Corynebacterium casei LMG S-19264T (=DSM 44701T), isolated from a smear-ripened cheese.</title>
        <authorList>
            <consortium name="US DOE Joint Genome Institute (JGI-PGF)"/>
            <person name="Walter F."/>
            <person name="Albersmeier A."/>
            <person name="Kalinowski J."/>
            <person name="Ruckert C."/>
        </authorList>
    </citation>
    <scope>NUCLEOTIDE SEQUENCE</scope>
    <source>
        <strain evidence="2">NBRC 112290</strain>
    </source>
</reference>
<feature type="transmembrane region" description="Helical" evidence="1">
    <location>
        <begin position="264"/>
        <end position="285"/>
    </location>
</feature>
<dbReference type="EMBL" id="BSUM01000001">
    <property type="protein sequence ID" value="GMA30516.1"/>
    <property type="molecule type" value="Genomic_DNA"/>
</dbReference>
<protein>
    <submittedName>
        <fullName evidence="2">ABC transporter permease</fullName>
    </submittedName>
</protein>
<accession>A0AA37UUH3</accession>
<evidence type="ECO:0000313" key="2">
    <source>
        <dbReference type="EMBL" id="GMA30516.1"/>
    </source>
</evidence>
<keyword evidence="1" id="KW-0472">Membrane</keyword>
<keyword evidence="1" id="KW-1133">Transmembrane helix</keyword>
<sequence>MSAIAPSTSTADRVGRPAPRAAGTGRVTFGHLLASEWIKLLTLRSTWWTLGLTVLGMVGLAALSGAGAGFAADSGLGDGFGLSAITFGYWIGQISVAVLGALIITGEYSTGMIRSTMAAAPRRVDALLAKAGVLVGVVAATAVLGIALSYLVTLPLLAPHDLAVDLGASDTWLAIGGAVAYLVLISLLAFGLGVIVRSSAGSIAAILGIVLMLPTVLSIVSVWQSWAMDVMAYLPSEAGGRMITGHGGIGDASMPPGATLLDPAVGGLVMLSYVVVVLAIAITLLKKRDV</sequence>
<dbReference type="Proteomes" id="UP001157161">
    <property type="component" value="Unassembled WGS sequence"/>
</dbReference>
<dbReference type="RefSeq" id="WP_284249151.1">
    <property type="nucleotide sequence ID" value="NZ_BSUM01000001.1"/>
</dbReference>
<proteinExistence type="predicted"/>
<feature type="transmembrane region" description="Helical" evidence="1">
    <location>
        <begin position="84"/>
        <end position="106"/>
    </location>
</feature>
<feature type="transmembrane region" description="Helical" evidence="1">
    <location>
        <begin position="47"/>
        <end position="72"/>
    </location>
</feature>
<feature type="transmembrane region" description="Helical" evidence="1">
    <location>
        <begin position="127"/>
        <end position="152"/>
    </location>
</feature>